<feature type="compositionally biased region" description="Polar residues" evidence="1">
    <location>
        <begin position="22"/>
        <end position="31"/>
    </location>
</feature>
<dbReference type="InterPro" id="IPR040976">
    <property type="entry name" value="Pkinase_fungal"/>
</dbReference>
<evidence type="ECO:0000259" key="2">
    <source>
        <dbReference type="Pfam" id="PF17667"/>
    </source>
</evidence>
<dbReference type="SUPFAM" id="SSF56112">
    <property type="entry name" value="Protein kinase-like (PK-like)"/>
    <property type="match status" value="1"/>
</dbReference>
<keyword evidence="4" id="KW-1185">Reference proteome</keyword>
<gene>
    <name evidence="3" type="ORF">IW261DRAFT_1609632</name>
</gene>
<comment type="caution">
    <text evidence="3">The sequence shown here is derived from an EMBL/GenBank/DDBJ whole genome shotgun (WGS) entry which is preliminary data.</text>
</comment>
<dbReference type="Gene3D" id="1.10.510.10">
    <property type="entry name" value="Transferase(Phosphotransferase) domain 1"/>
    <property type="match status" value="1"/>
</dbReference>
<dbReference type="PANTHER" id="PTHR38248:SF2">
    <property type="entry name" value="FUNK1 11"/>
    <property type="match status" value="1"/>
</dbReference>
<evidence type="ECO:0000256" key="1">
    <source>
        <dbReference type="SAM" id="MobiDB-lite"/>
    </source>
</evidence>
<sequence length="811" mass="91713">MGVTAFFLSAMSSVDVTDAHAGSTTSDSQPIPNKPVAPYNGATSTLADADVAKPKTTPYHFGATNHRAFHRKYDRKDYDDFIKEDLATRVFIPSDDFLRVILDLPGDWRKDPSITSLIETVKNDEQWNQLWAEALDLIKSDFPSEPDIGFYRQDPKVDKGSNASLSPHAITLLPSLFNSSENKIADIELSVPKNGIERPHLLQWLDFEQNATTLDNGRYATRVLTTDGKDPMGKVHNSRASTPPGDPEGVGVAAGQKRKYDALNHGSRSRKTSQMSKMQDAAARSRMQEEARSEPLGSPLNGEDPENKEEPQLQCARYAMEVLSGVGFRTHSIGALIGGTLLQMQYFDRSSIIISQQIDMGKDPESFIAMLIGLHRLSLEKHGIHSIVEDPILSDYANYTQECRDDTGTLFEGRQLTLKKANGTPVVLTLGKIISRQPEIIRRDTCVVEATAEDCKEWKGMETVVKISWQATSRPSEKDFMNDVKNAVDKDVTLHHWVTDHLPNILLSRDFEMAEDSPQARLKECFDAASYADGDSFEYERQVCRIMVQERLYPITSLREPRHYAQGIFDVLQVHRWVYDHAGIIHRDISKANLMWRKRKGVICGVLNDFDLSSYRDHKSASALHRTGTGPYYACDLLKEDPPVHIYRHDLESLFNVLVFLCCRYEIQETPAPEGKDQLVHVPNVPFESWYDMSYRQLWTEKFFFFMNPPENSDKLFPVSVSFSDFEPWLNVCYGMIHQGFLAKKIYGRDHGLLSRFLSTRAPRSTPVEAERFDDATLGGFVDYVGFFTAMHNFAGQDLIARYNPNPEPTA</sequence>
<dbReference type="InterPro" id="IPR011009">
    <property type="entry name" value="Kinase-like_dom_sf"/>
</dbReference>
<proteinExistence type="predicted"/>
<reference evidence="3" key="1">
    <citation type="submission" date="2023-06" db="EMBL/GenBank/DDBJ databases">
        <authorList>
            <consortium name="Lawrence Berkeley National Laboratory"/>
            <person name="Ahrendt S."/>
            <person name="Sahu N."/>
            <person name="Indic B."/>
            <person name="Wong-Bajracharya J."/>
            <person name="Merenyi Z."/>
            <person name="Ke H.-M."/>
            <person name="Monk M."/>
            <person name="Kocsube S."/>
            <person name="Drula E."/>
            <person name="Lipzen A."/>
            <person name="Balint B."/>
            <person name="Henrissat B."/>
            <person name="Andreopoulos B."/>
            <person name="Martin F.M."/>
            <person name="Harder C.B."/>
            <person name="Rigling D."/>
            <person name="Ford K.L."/>
            <person name="Foster G.D."/>
            <person name="Pangilinan J."/>
            <person name="Papanicolaou A."/>
            <person name="Barry K."/>
            <person name="LaButti K."/>
            <person name="Viragh M."/>
            <person name="Koriabine M."/>
            <person name="Yan M."/>
            <person name="Riley R."/>
            <person name="Champramary S."/>
            <person name="Plett K.L."/>
            <person name="Tsai I.J."/>
            <person name="Slot J."/>
            <person name="Sipos G."/>
            <person name="Plett J."/>
            <person name="Nagy L.G."/>
            <person name="Grigoriev I.V."/>
        </authorList>
    </citation>
    <scope>NUCLEOTIDE SEQUENCE</scope>
    <source>
        <strain evidence="3">ICMP 16352</strain>
    </source>
</reference>
<feature type="region of interest" description="Disordered" evidence="1">
    <location>
        <begin position="19"/>
        <end position="42"/>
    </location>
</feature>
<protein>
    <recommendedName>
        <fullName evidence="2">Fungal-type protein kinase domain-containing protein</fullName>
    </recommendedName>
</protein>
<dbReference type="Proteomes" id="UP001175227">
    <property type="component" value="Unassembled WGS sequence"/>
</dbReference>
<dbReference type="EMBL" id="JAUEPR010000020">
    <property type="protein sequence ID" value="KAK0476465.1"/>
    <property type="molecule type" value="Genomic_DNA"/>
</dbReference>
<organism evidence="3 4">
    <name type="scientific">Armillaria novae-zelandiae</name>
    <dbReference type="NCBI Taxonomy" id="153914"/>
    <lineage>
        <taxon>Eukaryota</taxon>
        <taxon>Fungi</taxon>
        <taxon>Dikarya</taxon>
        <taxon>Basidiomycota</taxon>
        <taxon>Agaricomycotina</taxon>
        <taxon>Agaricomycetes</taxon>
        <taxon>Agaricomycetidae</taxon>
        <taxon>Agaricales</taxon>
        <taxon>Marasmiineae</taxon>
        <taxon>Physalacriaceae</taxon>
        <taxon>Armillaria</taxon>
    </lineage>
</organism>
<evidence type="ECO:0000313" key="3">
    <source>
        <dbReference type="EMBL" id="KAK0476465.1"/>
    </source>
</evidence>
<name>A0AA39P381_9AGAR</name>
<dbReference type="PANTHER" id="PTHR38248">
    <property type="entry name" value="FUNK1 6"/>
    <property type="match status" value="1"/>
</dbReference>
<accession>A0AA39P381</accession>
<feature type="domain" description="Fungal-type protein kinase" evidence="2">
    <location>
        <begin position="307"/>
        <end position="662"/>
    </location>
</feature>
<dbReference type="Pfam" id="PF17667">
    <property type="entry name" value="Pkinase_fungal"/>
    <property type="match status" value="1"/>
</dbReference>
<feature type="region of interest" description="Disordered" evidence="1">
    <location>
        <begin position="224"/>
        <end position="311"/>
    </location>
</feature>
<dbReference type="AlphaFoldDB" id="A0AA39P381"/>
<evidence type="ECO:0000313" key="4">
    <source>
        <dbReference type="Proteomes" id="UP001175227"/>
    </source>
</evidence>